<feature type="transmembrane region" description="Helical" evidence="9">
    <location>
        <begin position="343"/>
        <end position="365"/>
    </location>
</feature>
<dbReference type="GO" id="GO:0022857">
    <property type="term" value="F:transmembrane transporter activity"/>
    <property type="evidence" value="ECO:0007669"/>
    <property type="project" value="InterPro"/>
</dbReference>
<protein>
    <submittedName>
        <fullName evidence="10">Cytosine permease</fullName>
    </submittedName>
</protein>
<dbReference type="Gene3D" id="1.10.4160.10">
    <property type="entry name" value="Hydantoin permease"/>
    <property type="match status" value="1"/>
</dbReference>
<evidence type="ECO:0000313" key="10">
    <source>
        <dbReference type="EMBL" id="MCF2533976.1"/>
    </source>
</evidence>
<evidence type="ECO:0000256" key="4">
    <source>
        <dbReference type="ARBA" id="ARBA00022692"/>
    </source>
</evidence>
<proteinExistence type="inferred from homology"/>
<keyword evidence="6 7" id="KW-0472">Membrane</keyword>
<gene>
    <name evidence="10" type="ORF">LZ495_43090</name>
</gene>
<organism evidence="10 11">
    <name type="scientific">Yinghuangia soli</name>
    <dbReference type="NCBI Taxonomy" id="2908204"/>
    <lineage>
        <taxon>Bacteria</taxon>
        <taxon>Bacillati</taxon>
        <taxon>Actinomycetota</taxon>
        <taxon>Actinomycetes</taxon>
        <taxon>Kitasatosporales</taxon>
        <taxon>Streptomycetaceae</taxon>
        <taxon>Yinghuangia</taxon>
    </lineage>
</organism>
<dbReference type="Pfam" id="PF02133">
    <property type="entry name" value="Transp_cyt_pur"/>
    <property type="match status" value="1"/>
</dbReference>
<accession>A0AA41QAY7</accession>
<evidence type="ECO:0000313" key="11">
    <source>
        <dbReference type="Proteomes" id="UP001165378"/>
    </source>
</evidence>
<feature type="transmembrane region" description="Helical" evidence="9">
    <location>
        <begin position="186"/>
        <end position="207"/>
    </location>
</feature>
<dbReference type="PANTHER" id="PTHR31806">
    <property type="entry name" value="PURINE-CYTOSINE PERMEASE FCY2-RELATED"/>
    <property type="match status" value="1"/>
</dbReference>
<dbReference type="InterPro" id="IPR001248">
    <property type="entry name" value="Pur-cyt_permease"/>
</dbReference>
<keyword evidence="11" id="KW-1185">Reference proteome</keyword>
<keyword evidence="5 9" id="KW-1133">Transmembrane helix</keyword>
<feature type="region of interest" description="Disordered" evidence="8">
    <location>
        <begin position="482"/>
        <end position="506"/>
    </location>
</feature>
<feature type="transmembrane region" description="Helical" evidence="9">
    <location>
        <begin position="371"/>
        <end position="391"/>
    </location>
</feature>
<comment type="similarity">
    <text evidence="2 7">Belongs to the purine-cytosine permease (2.A.39) family.</text>
</comment>
<keyword evidence="4 9" id="KW-0812">Transmembrane</keyword>
<comment type="caution">
    <text evidence="10">The sequence shown here is derived from an EMBL/GenBank/DDBJ whole genome shotgun (WGS) entry which is preliminary data.</text>
</comment>
<feature type="transmembrane region" description="Helical" evidence="9">
    <location>
        <begin position="303"/>
        <end position="322"/>
    </location>
</feature>
<dbReference type="PIRSF" id="PIRSF002744">
    <property type="entry name" value="Pur-cyt_permease"/>
    <property type="match status" value="1"/>
</dbReference>
<dbReference type="Proteomes" id="UP001165378">
    <property type="component" value="Unassembled WGS sequence"/>
</dbReference>
<feature type="transmembrane region" description="Helical" evidence="9">
    <location>
        <begin position="411"/>
        <end position="434"/>
    </location>
</feature>
<feature type="region of interest" description="Disordered" evidence="8">
    <location>
        <begin position="1"/>
        <end position="22"/>
    </location>
</feature>
<evidence type="ECO:0000256" key="1">
    <source>
        <dbReference type="ARBA" id="ARBA00004141"/>
    </source>
</evidence>
<dbReference type="PANTHER" id="PTHR31806:SF1">
    <property type="entry name" value="PURINE-CYTOSINE PERMEASE FCY2-RELATED"/>
    <property type="match status" value="1"/>
</dbReference>
<feature type="transmembrane region" description="Helical" evidence="9">
    <location>
        <begin position="261"/>
        <end position="283"/>
    </location>
</feature>
<evidence type="ECO:0000256" key="9">
    <source>
        <dbReference type="SAM" id="Phobius"/>
    </source>
</evidence>
<feature type="transmembrane region" description="Helical" evidence="9">
    <location>
        <begin position="454"/>
        <end position="471"/>
    </location>
</feature>
<evidence type="ECO:0000256" key="5">
    <source>
        <dbReference type="ARBA" id="ARBA00022989"/>
    </source>
</evidence>
<feature type="transmembrane region" description="Helical" evidence="9">
    <location>
        <begin position="219"/>
        <end position="240"/>
    </location>
</feature>
<dbReference type="AlphaFoldDB" id="A0AA41QAY7"/>
<feature type="transmembrane region" description="Helical" evidence="9">
    <location>
        <begin position="48"/>
        <end position="71"/>
    </location>
</feature>
<evidence type="ECO:0000256" key="2">
    <source>
        <dbReference type="ARBA" id="ARBA00008974"/>
    </source>
</evidence>
<feature type="transmembrane region" description="Helical" evidence="9">
    <location>
        <begin position="156"/>
        <end position="179"/>
    </location>
</feature>
<dbReference type="EMBL" id="JAKFHA010000070">
    <property type="protein sequence ID" value="MCF2533976.1"/>
    <property type="molecule type" value="Genomic_DNA"/>
</dbReference>
<feature type="transmembrane region" description="Helical" evidence="9">
    <location>
        <begin position="77"/>
        <end position="96"/>
    </location>
</feature>
<sequence>MNQPLPAAVPDKVPDTAAAPDASAARLETRGIDLVPDAERRGRPGELFAIWAAPNVSYLSFVVGAALVLIGLTLPQAIGVILVGNLLWICTGVLALSGPAAGTSGSVVSRAMYGVLGNRIVLVLTGWLIASAYLALNWSAASVAGIGLADRYGLPAGAAAEAVIVTAIAGGTMLIAIFGHALIVRLYPALCAFLTVVFVVVTGYVLSRADWSYAPAEPLHGAALVSALAAGFTIIASTPLSYSNSPDLARYLPRDSSRVAVAGWTALGAYLPSVVFTSVGALAATSLDMSDPQAALESILPGWFVPFFVIAVVANTMANNGMTSYSAGLTVQSIGVRLARIPAVLVIGALGTVMTLYAILVFDFLTSVNTMLELVAAVTGPAMAVAVTDLVMRRNRYDGPELLAERRDGPFWYRGGLHWAGLLALVLGGAAAALCIETTFWSGPIAAAAGDVNLVIPAGMLTAAAVYWAVARATGSIPRHPATAPAAAVPAPAPEPGEIGTAVPQA</sequence>
<name>A0AA41QAY7_9ACTN</name>
<feature type="transmembrane region" description="Helical" evidence="9">
    <location>
        <begin position="116"/>
        <end position="136"/>
    </location>
</feature>
<evidence type="ECO:0000256" key="8">
    <source>
        <dbReference type="SAM" id="MobiDB-lite"/>
    </source>
</evidence>
<dbReference type="InterPro" id="IPR026030">
    <property type="entry name" value="Pur-cyt_permease_Fcy2/21/22"/>
</dbReference>
<evidence type="ECO:0000256" key="6">
    <source>
        <dbReference type="ARBA" id="ARBA00023136"/>
    </source>
</evidence>
<keyword evidence="3 7" id="KW-0813">Transport</keyword>
<dbReference type="RefSeq" id="WP_235058770.1">
    <property type="nucleotide sequence ID" value="NZ_JAKFHA010000070.1"/>
</dbReference>
<comment type="subcellular location">
    <subcellularLocation>
        <location evidence="1">Membrane</location>
        <topology evidence="1">Multi-pass membrane protein</topology>
    </subcellularLocation>
</comment>
<reference evidence="10" key="1">
    <citation type="submission" date="2022-01" db="EMBL/GenBank/DDBJ databases">
        <title>Genome-Based Taxonomic Classification of the Phylum Actinobacteria.</title>
        <authorList>
            <person name="Gao Y."/>
        </authorList>
    </citation>
    <scope>NUCLEOTIDE SEQUENCE</scope>
    <source>
        <strain evidence="10">KLBMP 8922</strain>
    </source>
</reference>
<evidence type="ECO:0000256" key="3">
    <source>
        <dbReference type="ARBA" id="ARBA00022448"/>
    </source>
</evidence>
<dbReference type="GO" id="GO:0005886">
    <property type="term" value="C:plasma membrane"/>
    <property type="evidence" value="ECO:0007669"/>
    <property type="project" value="TreeGrafter"/>
</dbReference>
<evidence type="ECO:0000256" key="7">
    <source>
        <dbReference type="PIRNR" id="PIRNR002744"/>
    </source>
</evidence>